<reference evidence="1 2" key="1">
    <citation type="submission" date="2017-12" db="EMBL/GenBank/DDBJ databases">
        <title>Characterization of six clinical isolates of Enterochimera gen. nov., a novel genus of the Yersiniaciae family and the three species Enterochimera arupensis sp. nov., Enterochimera coloradensis sp. nov, and Enterochimera californica sp. nov.</title>
        <authorList>
            <person name="Rossi A."/>
            <person name="Fisher M."/>
        </authorList>
    </citation>
    <scope>NUCLEOTIDE SEQUENCE [LARGE SCALE GENOMIC DNA]</scope>
    <source>
        <strain evidence="2">2015-Iso6</strain>
    </source>
</reference>
<evidence type="ECO:0000313" key="1">
    <source>
        <dbReference type="EMBL" id="PLR39725.1"/>
    </source>
</evidence>
<dbReference type="AlphaFoldDB" id="A0A2N5EC62"/>
<accession>A0A2N5EC62</accession>
<organism evidence="1 2">
    <name type="scientific">Chimaeribacter californicus</name>
    <dbReference type="NCBI Taxonomy" id="2060067"/>
    <lineage>
        <taxon>Bacteria</taxon>
        <taxon>Pseudomonadati</taxon>
        <taxon>Pseudomonadota</taxon>
        <taxon>Gammaproteobacteria</taxon>
        <taxon>Enterobacterales</taxon>
        <taxon>Yersiniaceae</taxon>
        <taxon>Chimaeribacter</taxon>
    </lineage>
</organism>
<evidence type="ECO:0000313" key="2">
    <source>
        <dbReference type="Proteomes" id="UP000234240"/>
    </source>
</evidence>
<comment type="caution">
    <text evidence="1">The sequence shown here is derived from an EMBL/GenBank/DDBJ whole genome shotgun (WGS) entry which is preliminary data.</text>
</comment>
<dbReference type="RefSeq" id="WP_101815541.1">
    <property type="nucleotide sequence ID" value="NZ_PJZF01000004.1"/>
</dbReference>
<proteinExistence type="predicted"/>
<protein>
    <submittedName>
        <fullName evidence="1">Uncharacterized protein</fullName>
    </submittedName>
</protein>
<dbReference type="EMBL" id="PJZF01000004">
    <property type="protein sequence ID" value="PLR39725.1"/>
    <property type="molecule type" value="Genomic_DNA"/>
</dbReference>
<sequence>MAVGDNALREAVAYYMEWVYQVSVIGAGVPAEEWNAPLFTYLLTNKQFNELKVICTRQGWPPPGRGITFFPHVIKHILTARGSKDGLTWQECAAVLAASLNARSSVAVQKIHEQQVVVLNSVEVLRVGKTREKYRGMLIVEVTINNLAPVTAYHASEAKSRAIMKNGR</sequence>
<dbReference type="OrthoDB" id="6861584at2"/>
<name>A0A2N5EC62_9GAMM</name>
<gene>
    <name evidence="1" type="ORF">CYR55_07600</name>
</gene>
<keyword evidence="2" id="KW-1185">Reference proteome</keyword>
<dbReference type="Proteomes" id="UP000234240">
    <property type="component" value="Unassembled WGS sequence"/>
</dbReference>